<dbReference type="CDD" id="cd22160">
    <property type="entry name" value="F-box_AtFBL13-like"/>
    <property type="match status" value="1"/>
</dbReference>
<dbReference type="Gene3D" id="3.80.10.10">
    <property type="entry name" value="Ribonuclease Inhibitor"/>
    <property type="match status" value="1"/>
</dbReference>
<keyword evidence="3" id="KW-1185">Reference proteome</keyword>
<dbReference type="InterPro" id="IPR032675">
    <property type="entry name" value="LRR_dom_sf"/>
</dbReference>
<evidence type="ECO:0000259" key="1">
    <source>
        <dbReference type="SMART" id="SM00579"/>
    </source>
</evidence>
<name>A0A8X7Q472_BRACI</name>
<dbReference type="Pfam" id="PF00646">
    <property type="entry name" value="F-box"/>
    <property type="match status" value="1"/>
</dbReference>
<reference evidence="2 3" key="1">
    <citation type="submission" date="2020-02" db="EMBL/GenBank/DDBJ databases">
        <authorList>
            <person name="Ma Q."/>
            <person name="Huang Y."/>
            <person name="Song X."/>
            <person name="Pei D."/>
        </authorList>
    </citation>
    <scope>NUCLEOTIDE SEQUENCE [LARGE SCALE GENOMIC DNA]</scope>
    <source>
        <strain evidence="2">Sxm20200214</strain>
        <tissue evidence="2">Leaf</tissue>
    </source>
</reference>
<dbReference type="AlphaFoldDB" id="A0A8X7Q472"/>
<dbReference type="InterPro" id="IPR055294">
    <property type="entry name" value="FBL60-like"/>
</dbReference>
<evidence type="ECO:0000313" key="3">
    <source>
        <dbReference type="Proteomes" id="UP000886595"/>
    </source>
</evidence>
<protein>
    <recommendedName>
        <fullName evidence="1">FBD domain-containing protein</fullName>
    </recommendedName>
</protein>
<dbReference type="InterPro" id="IPR006566">
    <property type="entry name" value="FBD"/>
</dbReference>
<dbReference type="PANTHER" id="PTHR31293">
    <property type="entry name" value="RNI-LIKE SUPERFAMILY PROTEIN"/>
    <property type="match status" value="1"/>
</dbReference>
<comment type="caution">
    <text evidence="2">The sequence shown here is derived from an EMBL/GenBank/DDBJ whole genome shotgun (WGS) entry which is preliminary data.</text>
</comment>
<sequence>MSSIDYISGLPDCLITHILSFVSTKEAASTSVLAKRWRYLFAFSPNLDLDDSIYLNPENKITSPRSFVHFVDRVLALHQNIPLNRFSLKCEDAAIHLAIIASWLLKVMESGVLDLDLNISCEMNDSLPWIFVNETLVRLKLRVQDILSISNANLPKVKTLCLDQFIVETCDDFAKLLNGCQALEETIGENNSVSFCTPNLVFLDYSDTIADKYPKVEFGSLVEARLDLRMTEDQLVEAKVSNDDIVISPPEEMVGNVTKFLKGICNVKILYLSQYTLQALTYCCKAIPEFNNLIHLTIQTHPEVSWRSLPALLKNCPKIETLVFEGLHYGDTIHTPWEGTSVWLSSSLVKKLKVLEFGVIFTYLDDMDKQMDTIKYFVETMPNLEEVVLYYGTPNEDDLKLDSFFFETPPSLKRRLAKALFFLVIDVDDLDLNISSEMCCQLPSEMFMSETMGLHHKLKNCGEEDKGLCKPWEEEGLRTCLSSSPVKVLKIFKFGEIFGDEDIEEQIKQVQHFLETMPNLEQLVLYYDTSFDEDVNEVSAQLQWHPRVASPKCKISVISDGLCLSSTVPCSVMSKWGRLL</sequence>
<dbReference type="InterPro" id="IPR001810">
    <property type="entry name" value="F-box_dom"/>
</dbReference>
<dbReference type="PANTHER" id="PTHR31293:SF12">
    <property type="entry name" value="RNI-LIKE SUPERFAMILY PROTEIN"/>
    <property type="match status" value="1"/>
</dbReference>
<feature type="domain" description="FBD" evidence="1">
    <location>
        <begin position="479"/>
        <end position="558"/>
    </location>
</feature>
<dbReference type="EMBL" id="JAAMPC010000015">
    <property type="protein sequence ID" value="KAG2260769.1"/>
    <property type="molecule type" value="Genomic_DNA"/>
</dbReference>
<dbReference type="SMART" id="SM00579">
    <property type="entry name" value="FBD"/>
    <property type="match status" value="2"/>
</dbReference>
<accession>A0A8X7Q472</accession>
<dbReference type="Gene3D" id="1.20.1280.50">
    <property type="match status" value="1"/>
</dbReference>
<evidence type="ECO:0000313" key="2">
    <source>
        <dbReference type="EMBL" id="KAG2260769.1"/>
    </source>
</evidence>
<dbReference type="SUPFAM" id="SSF81383">
    <property type="entry name" value="F-box domain"/>
    <property type="match status" value="1"/>
</dbReference>
<dbReference type="SUPFAM" id="SSF52047">
    <property type="entry name" value="RNI-like"/>
    <property type="match status" value="1"/>
</dbReference>
<dbReference type="InterPro" id="IPR053781">
    <property type="entry name" value="F-box_AtFBL13-like"/>
</dbReference>
<dbReference type="OrthoDB" id="612216at2759"/>
<organism evidence="2 3">
    <name type="scientific">Brassica carinata</name>
    <name type="common">Ethiopian mustard</name>
    <name type="synonym">Abyssinian cabbage</name>
    <dbReference type="NCBI Taxonomy" id="52824"/>
    <lineage>
        <taxon>Eukaryota</taxon>
        <taxon>Viridiplantae</taxon>
        <taxon>Streptophyta</taxon>
        <taxon>Embryophyta</taxon>
        <taxon>Tracheophyta</taxon>
        <taxon>Spermatophyta</taxon>
        <taxon>Magnoliopsida</taxon>
        <taxon>eudicotyledons</taxon>
        <taxon>Gunneridae</taxon>
        <taxon>Pentapetalae</taxon>
        <taxon>rosids</taxon>
        <taxon>malvids</taxon>
        <taxon>Brassicales</taxon>
        <taxon>Brassicaceae</taxon>
        <taxon>Brassiceae</taxon>
        <taxon>Brassica</taxon>
    </lineage>
</organism>
<dbReference type="Proteomes" id="UP000886595">
    <property type="component" value="Unassembled WGS sequence"/>
</dbReference>
<gene>
    <name evidence="2" type="ORF">Bca52824_080063</name>
</gene>
<dbReference type="InterPro" id="IPR036047">
    <property type="entry name" value="F-box-like_dom_sf"/>
</dbReference>
<feature type="domain" description="FBD" evidence="1">
    <location>
        <begin position="344"/>
        <end position="424"/>
    </location>
</feature>
<proteinExistence type="predicted"/>